<gene>
    <name evidence="5" type="ORF">S12H4_07814</name>
</gene>
<evidence type="ECO:0008006" key="6">
    <source>
        <dbReference type="Google" id="ProtNLM"/>
    </source>
</evidence>
<proteinExistence type="predicted"/>
<dbReference type="SUPFAM" id="SSF54534">
    <property type="entry name" value="FKBP-like"/>
    <property type="match status" value="1"/>
</dbReference>
<evidence type="ECO:0000256" key="1">
    <source>
        <dbReference type="ARBA" id="ARBA00004236"/>
    </source>
</evidence>
<sequence>MNDTHEKFIAAIAEQGYEKRTANDIQETDKQIPGLESPRSLIRAAYETKENNIVLDYNDQAVFELGNMFIVAYLTSVREEGFAPLKQVRSDVEFNVRKIKKAEKITEDLKAEISRAESLEDLAVRLNLQIEEAGSISLNSFSIPGAGIEPVVIATAVNSPLDTISSPIAGNNGVYIIRVNNISEPEGSDFEIEKARLNNNYQARANYEAFEALKKIANIVDKRSKFY</sequence>
<organism evidence="5">
    <name type="scientific">marine sediment metagenome</name>
    <dbReference type="NCBI Taxonomy" id="412755"/>
    <lineage>
        <taxon>unclassified sequences</taxon>
        <taxon>metagenomes</taxon>
        <taxon>ecological metagenomes</taxon>
    </lineage>
</organism>
<evidence type="ECO:0000256" key="2">
    <source>
        <dbReference type="ARBA" id="ARBA00022475"/>
    </source>
</evidence>
<comment type="caution">
    <text evidence="5">The sequence shown here is derived from an EMBL/GenBank/DDBJ whole genome shotgun (WGS) entry which is preliminary data.</text>
</comment>
<dbReference type="PANTHER" id="PTHR47529:SF1">
    <property type="entry name" value="PERIPLASMIC CHAPERONE PPID"/>
    <property type="match status" value="1"/>
</dbReference>
<dbReference type="PANTHER" id="PTHR47529">
    <property type="entry name" value="PEPTIDYL-PROLYL CIS-TRANS ISOMERASE D"/>
    <property type="match status" value="1"/>
</dbReference>
<dbReference type="AlphaFoldDB" id="X1PZ18"/>
<evidence type="ECO:0000313" key="5">
    <source>
        <dbReference type="EMBL" id="GAI61512.1"/>
    </source>
</evidence>
<dbReference type="GO" id="GO:0005886">
    <property type="term" value="C:plasma membrane"/>
    <property type="evidence" value="ECO:0007669"/>
    <property type="project" value="UniProtKB-SubCell"/>
</dbReference>
<reference evidence="5" key="1">
    <citation type="journal article" date="2014" name="Front. Microbiol.">
        <title>High frequency of phylogenetically diverse reductive dehalogenase-homologous genes in deep subseafloor sedimentary metagenomes.</title>
        <authorList>
            <person name="Kawai M."/>
            <person name="Futagami T."/>
            <person name="Toyoda A."/>
            <person name="Takaki Y."/>
            <person name="Nishi S."/>
            <person name="Hori S."/>
            <person name="Arai W."/>
            <person name="Tsubouchi T."/>
            <person name="Morono Y."/>
            <person name="Uchiyama I."/>
            <person name="Ito T."/>
            <person name="Fujiyama A."/>
            <person name="Inagaki F."/>
            <person name="Takami H."/>
        </authorList>
    </citation>
    <scope>NUCLEOTIDE SEQUENCE</scope>
    <source>
        <strain evidence="5">Expedition CK06-06</strain>
    </source>
</reference>
<protein>
    <recommendedName>
        <fullName evidence="6">PpiC domain-containing protein</fullName>
    </recommendedName>
</protein>
<name>X1PZ18_9ZZZZ</name>
<evidence type="ECO:0000256" key="4">
    <source>
        <dbReference type="ARBA" id="ARBA00023186"/>
    </source>
</evidence>
<dbReference type="EMBL" id="BARW01002933">
    <property type="protein sequence ID" value="GAI61512.1"/>
    <property type="molecule type" value="Genomic_DNA"/>
</dbReference>
<keyword evidence="3" id="KW-0472">Membrane</keyword>
<keyword evidence="4" id="KW-0143">Chaperone</keyword>
<comment type="subcellular location">
    <subcellularLocation>
        <location evidence="1">Cell membrane</location>
    </subcellularLocation>
</comment>
<keyword evidence="2" id="KW-1003">Cell membrane</keyword>
<dbReference type="InterPro" id="IPR052029">
    <property type="entry name" value="PpiD_chaperone"/>
</dbReference>
<accession>X1PZ18</accession>
<evidence type="ECO:0000256" key="3">
    <source>
        <dbReference type="ARBA" id="ARBA00023136"/>
    </source>
</evidence>